<gene>
    <name evidence="2" type="ORF">L613_001300000010</name>
</gene>
<keyword evidence="3" id="KW-1185">Reference proteome</keyword>
<comment type="caution">
    <text evidence="2">The sequence shown here is derived from an EMBL/GenBank/DDBJ whole genome shotgun (WGS) entry which is preliminary data.</text>
</comment>
<feature type="compositionally biased region" description="Low complexity" evidence="1">
    <location>
        <begin position="1"/>
        <end position="16"/>
    </location>
</feature>
<accession>A0A562E2J9</accession>
<dbReference type="RefSeq" id="WP_019398845.1">
    <property type="nucleotide sequence ID" value="NZ_VLJS01000035.1"/>
</dbReference>
<name>A0A562E2J9_9GAMM</name>
<dbReference type="Proteomes" id="UP000321583">
    <property type="component" value="Unassembled WGS sequence"/>
</dbReference>
<sequence>MTDAAGGLRALLAAPEAEPHHPGRDCGRARLEGEPVEPEALPAG</sequence>
<proteinExistence type="predicted"/>
<evidence type="ECO:0000256" key="1">
    <source>
        <dbReference type="SAM" id="MobiDB-lite"/>
    </source>
</evidence>
<feature type="region of interest" description="Disordered" evidence="1">
    <location>
        <begin position="1"/>
        <end position="44"/>
    </location>
</feature>
<evidence type="ECO:0000313" key="3">
    <source>
        <dbReference type="Proteomes" id="UP000321583"/>
    </source>
</evidence>
<protein>
    <submittedName>
        <fullName evidence="2">Uncharacterized protein</fullName>
    </submittedName>
</protein>
<evidence type="ECO:0000313" key="2">
    <source>
        <dbReference type="EMBL" id="TWH16169.1"/>
    </source>
</evidence>
<feature type="compositionally biased region" description="Basic and acidic residues" evidence="1">
    <location>
        <begin position="17"/>
        <end position="33"/>
    </location>
</feature>
<organism evidence="2 3">
    <name type="scientific">Pseudoxanthomonas taiwanensis J19</name>
    <dbReference type="NCBI Taxonomy" id="935569"/>
    <lineage>
        <taxon>Bacteria</taxon>
        <taxon>Pseudomonadati</taxon>
        <taxon>Pseudomonadota</taxon>
        <taxon>Gammaproteobacteria</taxon>
        <taxon>Lysobacterales</taxon>
        <taxon>Lysobacteraceae</taxon>
        <taxon>Pseudoxanthomonas</taxon>
    </lineage>
</organism>
<dbReference type="AlphaFoldDB" id="A0A562E2J9"/>
<reference evidence="2 3" key="1">
    <citation type="submission" date="2019-07" db="EMBL/GenBank/DDBJ databases">
        <title>Genome sequencing of lignin-degrading bacterial isolates.</title>
        <authorList>
            <person name="Gladden J."/>
        </authorList>
    </citation>
    <scope>NUCLEOTIDE SEQUENCE [LARGE SCALE GENOMIC DNA]</scope>
    <source>
        <strain evidence="2 3">J19</strain>
    </source>
</reference>
<dbReference type="EMBL" id="VLJS01000035">
    <property type="protein sequence ID" value="TWH16169.1"/>
    <property type="molecule type" value="Genomic_DNA"/>
</dbReference>